<dbReference type="RefSeq" id="WP_189690321.1">
    <property type="nucleotide sequence ID" value="NZ_BMYK01000031.1"/>
</dbReference>
<gene>
    <name evidence="5" type="ORF">GCM10007320_57530</name>
</gene>
<dbReference type="Pfam" id="PF08448">
    <property type="entry name" value="PAS_4"/>
    <property type="match status" value="1"/>
</dbReference>
<feature type="domain" description="PAC" evidence="2">
    <location>
        <begin position="90"/>
        <end position="142"/>
    </location>
</feature>
<evidence type="ECO:0000259" key="4">
    <source>
        <dbReference type="PROSITE" id="PS50887"/>
    </source>
</evidence>
<dbReference type="InterPro" id="IPR000014">
    <property type="entry name" value="PAS"/>
</dbReference>
<feature type="domain" description="PAS" evidence="1">
    <location>
        <begin position="32"/>
        <end position="74"/>
    </location>
</feature>
<organism evidence="5 6">
    <name type="scientific">Pseudorhodoferax aquiterrae</name>
    <dbReference type="NCBI Taxonomy" id="747304"/>
    <lineage>
        <taxon>Bacteria</taxon>
        <taxon>Pseudomonadati</taxon>
        <taxon>Pseudomonadota</taxon>
        <taxon>Betaproteobacteria</taxon>
        <taxon>Burkholderiales</taxon>
        <taxon>Comamonadaceae</taxon>
    </lineage>
</organism>
<dbReference type="PROSITE" id="PS50113">
    <property type="entry name" value="PAC"/>
    <property type="match status" value="1"/>
</dbReference>
<dbReference type="NCBIfam" id="TIGR00254">
    <property type="entry name" value="GGDEF"/>
    <property type="match status" value="1"/>
</dbReference>
<reference evidence="6" key="1">
    <citation type="journal article" date="2019" name="Int. J. Syst. Evol. Microbiol.">
        <title>The Global Catalogue of Microorganisms (GCM) 10K type strain sequencing project: providing services to taxonomists for standard genome sequencing and annotation.</title>
        <authorList>
            <consortium name="The Broad Institute Genomics Platform"/>
            <consortium name="The Broad Institute Genome Sequencing Center for Infectious Disease"/>
            <person name="Wu L."/>
            <person name="Ma J."/>
        </authorList>
    </citation>
    <scope>NUCLEOTIDE SEQUENCE [LARGE SCALE GENOMIC DNA]</scope>
    <source>
        <strain evidence="6">KCTC 23314</strain>
    </source>
</reference>
<dbReference type="InterPro" id="IPR029787">
    <property type="entry name" value="Nucleotide_cyclase"/>
</dbReference>
<dbReference type="InterPro" id="IPR000700">
    <property type="entry name" value="PAS-assoc_C"/>
</dbReference>
<evidence type="ECO:0000259" key="3">
    <source>
        <dbReference type="PROSITE" id="PS50883"/>
    </source>
</evidence>
<dbReference type="SUPFAM" id="SSF55785">
    <property type="entry name" value="PYP-like sensor domain (PAS domain)"/>
    <property type="match status" value="1"/>
</dbReference>
<dbReference type="PROSITE" id="PS50112">
    <property type="entry name" value="PAS"/>
    <property type="match status" value="1"/>
</dbReference>
<dbReference type="SMART" id="SM00086">
    <property type="entry name" value="PAC"/>
    <property type="match status" value="1"/>
</dbReference>
<evidence type="ECO:0000259" key="2">
    <source>
        <dbReference type="PROSITE" id="PS50113"/>
    </source>
</evidence>
<dbReference type="InterPro" id="IPR013656">
    <property type="entry name" value="PAS_4"/>
</dbReference>
<sequence length="589" mass="64718">MNEDCTHEQAALADAVREVGRLNAALDAHAIVAVTDARGVILRVNDKFCAVSRYAREELVGRTHRVVCSGRHPEGFFADMWRCIARGQVWNGEICNRAKDGALYWVSTTIVPFLGADGRPEQYVAIRTDITQRKQAEEEAQRMAFFDPLTGLPNRRLMQDRLQQLLGQARRPGQAGALVLIDLDNFKEVNDTLGHGQGDALLRLVAQRLLSCVRHSDTVARLGGDEFVLLLGDLGPDLPAATLRAADLGEKLRRILEQPYFLDGGRVHAALSAGVVLLQGGEERADEVLKQADMALYKAKGAGGNQVCFFDPALQADVNARAGLLADLRQAQARGELQLYFQPIVQAERQVSGFEALLRWVHPVRGLVSPAEFIPLAEQSGLILPIGQWVLDQACAQLARWARGPATRAWTLAVNVSARQFRDQGFVPSVQRALARSGADPHRLRLELTESMLHEDLDATIARVAALRRLGVRFALDDFGTGYSSLSYLKRLPLDQLKIDKSFVAEITRNRDDAAIARTIVSLARSLRLRVVAEGVETEGQFAFLRRIGCHGYQGYLFAAPRPLRDAMRSAGVAPEALQWLDGAAAPPS</sequence>
<dbReference type="InterPro" id="IPR000160">
    <property type="entry name" value="GGDEF_dom"/>
</dbReference>
<dbReference type="PANTHER" id="PTHR44757">
    <property type="entry name" value="DIGUANYLATE CYCLASE DGCP"/>
    <property type="match status" value="1"/>
</dbReference>
<dbReference type="SUPFAM" id="SSF55073">
    <property type="entry name" value="Nucleotide cyclase"/>
    <property type="match status" value="1"/>
</dbReference>
<name>A0ABQ3GDJ4_9BURK</name>
<dbReference type="Pfam" id="PF00563">
    <property type="entry name" value="EAL"/>
    <property type="match status" value="1"/>
</dbReference>
<feature type="domain" description="EAL" evidence="3">
    <location>
        <begin position="321"/>
        <end position="575"/>
    </location>
</feature>
<accession>A0ABQ3GDJ4</accession>
<dbReference type="Gene3D" id="3.20.20.450">
    <property type="entry name" value="EAL domain"/>
    <property type="match status" value="1"/>
</dbReference>
<dbReference type="NCBIfam" id="TIGR00229">
    <property type="entry name" value="sensory_box"/>
    <property type="match status" value="1"/>
</dbReference>
<dbReference type="SMART" id="SM00267">
    <property type="entry name" value="GGDEF"/>
    <property type="match status" value="1"/>
</dbReference>
<dbReference type="SMART" id="SM00052">
    <property type="entry name" value="EAL"/>
    <property type="match status" value="1"/>
</dbReference>
<feature type="domain" description="GGDEF" evidence="4">
    <location>
        <begin position="174"/>
        <end position="312"/>
    </location>
</feature>
<dbReference type="InterPro" id="IPR043128">
    <property type="entry name" value="Rev_trsase/Diguanyl_cyclase"/>
</dbReference>
<dbReference type="CDD" id="cd00130">
    <property type="entry name" value="PAS"/>
    <property type="match status" value="1"/>
</dbReference>
<dbReference type="InterPro" id="IPR035919">
    <property type="entry name" value="EAL_sf"/>
</dbReference>
<dbReference type="InterPro" id="IPR001633">
    <property type="entry name" value="EAL_dom"/>
</dbReference>
<dbReference type="Gene3D" id="3.30.450.20">
    <property type="entry name" value="PAS domain"/>
    <property type="match status" value="1"/>
</dbReference>
<keyword evidence="6" id="KW-1185">Reference proteome</keyword>
<dbReference type="Proteomes" id="UP000626210">
    <property type="component" value="Unassembled WGS sequence"/>
</dbReference>
<proteinExistence type="predicted"/>
<dbReference type="EMBL" id="BMYK01000031">
    <property type="protein sequence ID" value="GHD00245.1"/>
    <property type="molecule type" value="Genomic_DNA"/>
</dbReference>
<evidence type="ECO:0000259" key="1">
    <source>
        <dbReference type="PROSITE" id="PS50112"/>
    </source>
</evidence>
<dbReference type="Pfam" id="PF00990">
    <property type="entry name" value="GGDEF"/>
    <property type="match status" value="1"/>
</dbReference>
<comment type="caution">
    <text evidence="5">The sequence shown here is derived from an EMBL/GenBank/DDBJ whole genome shotgun (WGS) entry which is preliminary data.</text>
</comment>
<dbReference type="InterPro" id="IPR035965">
    <property type="entry name" value="PAS-like_dom_sf"/>
</dbReference>
<evidence type="ECO:0000313" key="5">
    <source>
        <dbReference type="EMBL" id="GHD00245.1"/>
    </source>
</evidence>
<evidence type="ECO:0000313" key="6">
    <source>
        <dbReference type="Proteomes" id="UP000626210"/>
    </source>
</evidence>
<dbReference type="Gene3D" id="3.30.70.270">
    <property type="match status" value="1"/>
</dbReference>
<protein>
    <submittedName>
        <fullName evidence="5">GGDEF domain-containing protein</fullName>
    </submittedName>
</protein>
<dbReference type="SUPFAM" id="SSF141868">
    <property type="entry name" value="EAL domain-like"/>
    <property type="match status" value="1"/>
</dbReference>
<dbReference type="PANTHER" id="PTHR44757:SF2">
    <property type="entry name" value="BIOFILM ARCHITECTURE MAINTENANCE PROTEIN MBAA"/>
    <property type="match status" value="1"/>
</dbReference>
<dbReference type="InterPro" id="IPR052155">
    <property type="entry name" value="Biofilm_reg_signaling"/>
</dbReference>
<dbReference type="InterPro" id="IPR001610">
    <property type="entry name" value="PAC"/>
</dbReference>
<dbReference type="PROSITE" id="PS50887">
    <property type="entry name" value="GGDEF"/>
    <property type="match status" value="1"/>
</dbReference>
<dbReference type="PROSITE" id="PS50883">
    <property type="entry name" value="EAL"/>
    <property type="match status" value="1"/>
</dbReference>
<dbReference type="CDD" id="cd01948">
    <property type="entry name" value="EAL"/>
    <property type="match status" value="1"/>
</dbReference>
<dbReference type="CDD" id="cd01949">
    <property type="entry name" value="GGDEF"/>
    <property type="match status" value="1"/>
</dbReference>